<reference evidence="2" key="1">
    <citation type="submission" date="2022-01" db="EMBL/GenBank/DDBJ databases">
        <authorList>
            <person name="Braso-Vives M."/>
        </authorList>
    </citation>
    <scope>NUCLEOTIDE SEQUENCE</scope>
</reference>
<evidence type="ECO:0000256" key="1">
    <source>
        <dbReference type="SAM" id="MobiDB-lite"/>
    </source>
</evidence>
<protein>
    <submittedName>
        <fullName evidence="2">Hypp8288 protein</fullName>
    </submittedName>
</protein>
<proteinExistence type="predicted"/>
<sequence length="124" mass="13619">MKQVPLVLAVMSSERAIDYEEIVRRVIQLMPKPPRVKAAVLDFGKESETPFTPAGLVSSYIDVPSTDHKQCCVMRKTTLDSRGLTSTTKTPTHSSAHPLHCHSGPQTHGPHVPTAAEKGQHSRR</sequence>
<evidence type="ECO:0000313" key="2">
    <source>
        <dbReference type="EMBL" id="CAH1248601.1"/>
    </source>
</evidence>
<keyword evidence="3" id="KW-1185">Reference proteome</keyword>
<evidence type="ECO:0000313" key="3">
    <source>
        <dbReference type="Proteomes" id="UP000838412"/>
    </source>
</evidence>
<accession>A0A8K0EEF7</accession>
<dbReference type="EMBL" id="OV696701">
    <property type="protein sequence ID" value="CAH1248601.1"/>
    <property type="molecule type" value="Genomic_DNA"/>
</dbReference>
<dbReference type="Proteomes" id="UP000838412">
    <property type="component" value="Chromosome 16"/>
</dbReference>
<organism evidence="2 3">
    <name type="scientific">Branchiostoma lanceolatum</name>
    <name type="common">Common lancelet</name>
    <name type="synonym">Amphioxus lanceolatum</name>
    <dbReference type="NCBI Taxonomy" id="7740"/>
    <lineage>
        <taxon>Eukaryota</taxon>
        <taxon>Metazoa</taxon>
        <taxon>Chordata</taxon>
        <taxon>Cephalochordata</taxon>
        <taxon>Leptocardii</taxon>
        <taxon>Amphioxiformes</taxon>
        <taxon>Branchiostomatidae</taxon>
        <taxon>Branchiostoma</taxon>
    </lineage>
</organism>
<feature type="compositionally biased region" description="Polar residues" evidence="1">
    <location>
        <begin position="83"/>
        <end position="95"/>
    </location>
</feature>
<name>A0A8K0EEF7_BRALA</name>
<gene>
    <name evidence="2" type="primary">Hypp8288</name>
    <name evidence="2" type="ORF">BLAG_LOCUS9923</name>
</gene>
<feature type="region of interest" description="Disordered" evidence="1">
    <location>
        <begin position="80"/>
        <end position="124"/>
    </location>
</feature>
<dbReference type="AlphaFoldDB" id="A0A8K0EEF7"/>